<organism evidence="2 3">
    <name type="scientific">Polaribacter glomeratus</name>
    <dbReference type="NCBI Taxonomy" id="102"/>
    <lineage>
        <taxon>Bacteria</taxon>
        <taxon>Pseudomonadati</taxon>
        <taxon>Bacteroidota</taxon>
        <taxon>Flavobacteriia</taxon>
        <taxon>Flavobacteriales</taxon>
        <taxon>Flavobacteriaceae</taxon>
    </lineage>
</organism>
<proteinExistence type="predicted"/>
<dbReference type="RefSeq" id="WP_105021364.1">
    <property type="nucleotide sequence ID" value="NZ_MSCM01000001.1"/>
</dbReference>
<dbReference type="EMBL" id="MSCM01000001">
    <property type="protein sequence ID" value="PQJ82819.1"/>
    <property type="molecule type" value="Genomic_DNA"/>
</dbReference>
<dbReference type="PROSITE" id="PS51257">
    <property type="entry name" value="PROKAR_LIPOPROTEIN"/>
    <property type="match status" value="1"/>
</dbReference>
<sequence length="313" mass="34180">MTSKNYLKIKSICLFVTFFTLTSCNKSDDSVEIEKETLPVTVDLTSLPFGGVGETQILIRNQGDPLPDFLSLWLCGLPSNGAGANNASDWTNADGTWDYTKKPQVEGNVTWISELNISLDGNGNRIITGNALPNHPTGVFPINPNSAVYKYDRNPNAILARPITFTFPAIPVEASQPTCVNFGASGISLTGSVIYHGASTLGNDAAAHEILDKFGGHSDGTNTYHYHYPSKELQDHIQVHQSGHGALMGYMLDGFGIYGPEGEDGIVLWSSDLDASHGHKHPVLWDGKMLDIYHYHWTFDFPYNIGSYKGTPQ</sequence>
<gene>
    <name evidence="2" type="ORF">BTO16_09625</name>
</gene>
<comment type="caution">
    <text evidence="2">The sequence shown here is derived from an EMBL/GenBank/DDBJ whole genome shotgun (WGS) entry which is preliminary data.</text>
</comment>
<protein>
    <recommendedName>
        <fullName evidence="1">YHYH domain-containing protein</fullName>
    </recommendedName>
</protein>
<accession>A0A2S7WZ16</accession>
<dbReference type="Pfam" id="PF14240">
    <property type="entry name" value="YHYH"/>
    <property type="match status" value="1"/>
</dbReference>
<dbReference type="Proteomes" id="UP000239068">
    <property type="component" value="Unassembled WGS sequence"/>
</dbReference>
<dbReference type="InterPro" id="IPR025924">
    <property type="entry name" value="YHYH_dom"/>
</dbReference>
<evidence type="ECO:0000313" key="3">
    <source>
        <dbReference type="Proteomes" id="UP000239068"/>
    </source>
</evidence>
<feature type="domain" description="YHYH" evidence="1">
    <location>
        <begin position="165"/>
        <end position="262"/>
    </location>
</feature>
<reference evidence="2 3" key="1">
    <citation type="submission" date="2016-12" db="EMBL/GenBank/DDBJ databases">
        <title>Trade-off between light-utilization and light-protection in marine flavobacteria.</title>
        <authorList>
            <person name="Kumagai Y."/>
            <person name="Yoshizawa S."/>
            <person name="Kogure K."/>
            <person name="Iwasaki W."/>
        </authorList>
    </citation>
    <scope>NUCLEOTIDE SEQUENCE [LARGE SCALE GENOMIC DNA]</scope>
    <source>
        <strain evidence="2 3">ATCC 43844</strain>
    </source>
</reference>
<dbReference type="OrthoDB" id="665834at2"/>
<evidence type="ECO:0000259" key="1">
    <source>
        <dbReference type="Pfam" id="PF14240"/>
    </source>
</evidence>
<name>A0A2S7WZ16_9FLAO</name>
<evidence type="ECO:0000313" key="2">
    <source>
        <dbReference type="EMBL" id="PQJ82819.1"/>
    </source>
</evidence>
<dbReference type="AlphaFoldDB" id="A0A2S7WZ16"/>
<keyword evidence="3" id="KW-1185">Reference proteome</keyword>